<evidence type="ECO:0000313" key="2">
    <source>
        <dbReference type="EMBL" id="PSK99021.1"/>
    </source>
</evidence>
<keyword evidence="3" id="KW-1185">Reference proteome</keyword>
<dbReference type="Proteomes" id="UP000240542">
    <property type="component" value="Unassembled WGS sequence"/>
</dbReference>
<comment type="caution">
    <text evidence="2">The sequence shown here is derived from an EMBL/GenBank/DDBJ whole genome shotgun (WGS) entry which is preliminary data.</text>
</comment>
<dbReference type="InterPro" id="IPR007278">
    <property type="entry name" value="DUF397"/>
</dbReference>
<dbReference type="AlphaFoldDB" id="A0A2P8DP97"/>
<dbReference type="OrthoDB" id="3431580at2"/>
<evidence type="ECO:0000259" key="1">
    <source>
        <dbReference type="Pfam" id="PF04149"/>
    </source>
</evidence>
<dbReference type="RefSeq" id="WP_106582332.1">
    <property type="nucleotide sequence ID" value="NZ_PYGA01000004.1"/>
</dbReference>
<evidence type="ECO:0000313" key="3">
    <source>
        <dbReference type="Proteomes" id="UP000240542"/>
    </source>
</evidence>
<accession>A0A2P8DP97</accession>
<sequence>MEISDQLAFYKSTYSSDRVDCVEVADLPLGSAIRDSKRADEGHLAFPAAEWDAFLTAAKAAHL</sequence>
<dbReference type="Pfam" id="PF04149">
    <property type="entry name" value="DUF397"/>
    <property type="match status" value="1"/>
</dbReference>
<gene>
    <name evidence="2" type="ORF">CLV63_104245</name>
</gene>
<feature type="domain" description="DUF397" evidence="1">
    <location>
        <begin position="9"/>
        <end position="59"/>
    </location>
</feature>
<dbReference type="EMBL" id="PYGA01000004">
    <property type="protein sequence ID" value="PSK99021.1"/>
    <property type="molecule type" value="Genomic_DNA"/>
</dbReference>
<name>A0A2P8DP97_9ACTN</name>
<proteinExistence type="predicted"/>
<reference evidence="2 3" key="1">
    <citation type="submission" date="2018-03" db="EMBL/GenBank/DDBJ databases">
        <title>Genomic Encyclopedia of Archaeal and Bacterial Type Strains, Phase II (KMG-II): from individual species to whole genera.</title>
        <authorList>
            <person name="Goeker M."/>
        </authorList>
    </citation>
    <scope>NUCLEOTIDE SEQUENCE [LARGE SCALE GENOMIC DNA]</scope>
    <source>
        <strain evidence="2 3">DSM 45312</strain>
    </source>
</reference>
<protein>
    <submittedName>
        <fullName evidence="2">Uncharacterized protein DUF397</fullName>
    </submittedName>
</protein>
<organism evidence="2 3">
    <name type="scientific">Murinocardiopsis flavida</name>
    <dbReference type="NCBI Taxonomy" id="645275"/>
    <lineage>
        <taxon>Bacteria</taxon>
        <taxon>Bacillati</taxon>
        <taxon>Actinomycetota</taxon>
        <taxon>Actinomycetes</taxon>
        <taxon>Streptosporangiales</taxon>
        <taxon>Nocardiopsidaceae</taxon>
        <taxon>Murinocardiopsis</taxon>
    </lineage>
</organism>